<feature type="compositionally biased region" description="Basic and acidic residues" evidence="1">
    <location>
        <begin position="1"/>
        <end position="11"/>
    </location>
</feature>
<reference evidence="2" key="1">
    <citation type="submission" date="2021-01" db="EMBL/GenBank/DDBJ databases">
        <authorList>
            <person name="Corre E."/>
            <person name="Pelletier E."/>
            <person name="Niang G."/>
            <person name="Scheremetjew M."/>
            <person name="Finn R."/>
            <person name="Kale V."/>
            <person name="Holt S."/>
            <person name="Cochrane G."/>
            <person name="Meng A."/>
            <person name="Brown T."/>
            <person name="Cohen L."/>
        </authorList>
    </citation>
    <scope>NUCLEOTIDE SEQUENCE</scope>
    <source>
        <strain evidence="2">CCMP1320</strain>
    </source>
</reference>
<gene>
    <name evidence="2" type="ORF">DTER00134_LOCUS2796</name>
</gene>
<feature type="region of interest" description="Disordered" evidence="1">
    <location>
        <begin position="1"/>
        <end position="23"/>
    </location>
</feature>
<accession>A0A7S3QN00</accession>
<evidence type="ECO:0000256" key="1">
    <source>
        <dbReference type="SAM" id="MobiDB-lite"/>
    </source>
</evidence>
<dbReference type="AlphaFoldDB" id="A0A7S3QN00"/>
<organism evidence="2">
    <name type="scientific">Dunaliella tertiolecta</name>
    <name type="common">Green alga</name>
    <dbReference type="NCBI Taxonomy" id="3047"/>
    <lineage>
        <taxon>Eukaryota</taxon>
        <taxon>Viridiplantae</taxon>
        <taxon>Chlorophyta</taxon>
        <taxon>core chlorophytes</taxon>
        <taxon>Chlorophyceae</taxon>
        <taxon>CS clade</taxon>
        <taxon>Chlamydomonadales</taxon>
        <taxon>Dunaliellaceae</taxon>
        <taxon>Dunaliella</taxon>
    </lineage>
</organism>
<name>A0A7S3QN00_DUNTE</name>
<proteinExistence type="predicted"/>
<evidence type="ECO:0000313" key="2">
    <source>
        <dbReference type="EMBL" id="CAE0487749.1"/>
    </source>
</evidence>
<dbReference type="EMBL" id="HBIP01005572">
    <property type="protein sequence ID" value="CAE0487749.1"/>
    <property type="molecule type" value="Transcribed_RNA"/>
</dbReference>
<sequence length="100" mass="10777">MLQESTREQCHKTPRSTKHPTNPTAVAAVALRTAASAVLHRPAQLHTPVPRFVPVPWLPAWPGSSMHSGPWADPPCRMLLLLLLQPLSAEVAVPAETPGP</sequence>
<protein>
    <submittedName>
        <fullName evidence="2">Uncharacterized protein</fullName>
    </submittedName>
</protein>